<evidence type="ECO:0000256" key="5">
    <source>
        <dbReference type="ARBA" id="ARBA00022785"/>
    </source>
</evidence>
<evidence type="ECO:0000256" key="10">
    <source>
        <dbReference type="ARBA" id="ARBA00047890"/>
    </source>
</evidence>
<dbReference type="SUPFAM" id="SSF52402">
    <property type="entry name" value="Adenine nucleotide alpha hydrolases-like"/>
    <property type="match status" value="1"/>
</dbReference>
<organism evidence="11 12">
    <name type="scientific">Luteimonas endophytica</name>
    <dbReference type="NCBI Taxonomy" id="3042023"/>
    <lineage>
        <taxon>Bacteria</taxon>
        <taxon>Pseudomonadati</taxon>
        <taxon>Pseudomonadota</taxon>
        <taxon>Gammaproteobacteria</taxon>
        <taxon>Lysobacterales</taxon>
        <taxon>Lysobacteraceae</taxon>
        <taxon>Luteimonas</taxon>
    </lineage>
</organism>
<keyword evidence="5" id="KW-0671">Queuosine biosynthesis</keyword>
<dbReference type="EMBL" id="JARXRM010000043">
    <property type="protein sequence ID" value="MDH5824205.1"/>
    <property type="molecule type" value="Genomic_DNA"/>
</dbReference>
<dbReference type="PANTHER" id="PTHR42914:SF1">
    <property type="entry name" value="7-CYANO-7-DEAZAGUANINE SYNTHASE"/>
    <property type="match status" value="1"/>
</dbReference>
<dbReference type="RefSeq" id="WP_280575501.1">
    <property type="nucleotide sequence ID" value="NZ_JARXRM010000043.1"/>
</dbReference>
<comment type="caution">
    <text evidence="11">The sequence shown here is derived from an EMBL/GenBank/DDBJ whole genome shotgun (WGS) entry which is preliminary data.</text>
</comment>
<evidence type="ECO:0000256" key="9">
    <source>
        <dbReference type="ARBA" id="ARBA00039149"/>
    </source>
</evidence>
<name>A0ABT6JBJ7_9GAMM</name>
<evidence type="ECO:0000256" key="6">
    <source>
        <dbReference type="ARBA" id="ARBA00022833"/>
    </source>
</evidence>
<evidence type="ECO:0000256" key="3">
    <source>
        <dbReference type="ARBA" id="ARBA00022723"/>
    </source>
</evidence>
<evidence type="ECO:0000256" key="4">
    <source>
        <dbReference type="ARBA" id="ARBA00022741"/>
    </source>
</evidence>
<dbReference type="EC" id="6.3.4.20" evidence="9"/>
<evidence type="ECO:0000256" key="7">
    <source>
        <dbReference type="ARBA" id="ARBA00022840"/>
    </source>
</evidence>
<keyword evidence="4" id="KW-0547">Nucleotide-binding</keyword>
<dbReference type="GO" id="GO:0016874">
    <property type="term" value="F:ligase activity"/>
    <property type="evidence" value="ECO:0007669"/>
    <property type="project" value="UniProtKB-KW"/>
</dbReference>
<comment type="catalytic activity">
    <reaction evidence="10">
        <text>7-carboxy-7-carbaguanine + NH4(+) + 2 ATP = 7-cyano-7-carbaguanine + 2 AMP + 2 diphosphate + 2 H(+)</text>
        <dbReference type="Rhea" id="RHEA:27982"/>
        <dbReference type="ChEBI" id="CHEBI:15378"/>
        <dbReference type="ChEBI" id="CHEBI:28938"/>
        <dbReference type="ChEBI" id="CHEBI:30616"/>
        <dbReference type="ChEBI" id="CHEBI:33019"/>
        <dbReference type="ChEBI" id="CHEBI:45075"/>
        <dbReference type="ChEBI" id="CHEBI:61036"/>
        <dbReference type="ChEBI" id="CHEBI:456215"/>
        <dbReference type="EC" id="6.3.4.20"/>
    </reaction>
</comment>
<keyword evidence="6" id="KW-0862">Zinc</keyword>
<dbReference type="Proteomes" id="UP001156940">
    <property type="component" value="Unassembled WGS sequence"/>
</dbReference>
<sequence>MHASSETIHVRYADGYLDVTGPVSQRLQITAQAMLLELMDHVSSRSVDLLCIASGVYTLDRISKRKETLANEAGIRTFSICFHVADWDYWRQPVVIERIVDVLHELTGDNWIIEFAHHQRPRRSAHQSRIAFQNAPTPSRLALYSGGLDSAAGLANQLLAGQRDLMLLTVGHQASIRRRCNRQVRSIMRALPGSGPLYHAYFRVNLQIPGRMRKQESSQRARGFLFCSSAAVFCLAFDINEIDIYENGQGAINLPLSSGALSGRFSTRGAHPGFLRKMSHLVSDALEADIRFNLPFLWRTKAEMVARLARDPALETIAQLSHSCVHTSWREAGVSHCGKCPACLERHQAFSFSGANDLTRYSYERLWRSQDPLKDDYMRSYLDNAKAWQAGDARTLRRLKDHCALSGIDELQIGRIADLCRQHAKEVLAVYGELPQSSPIVPGSSTALKVAA</sequence>
<dbReference type="InterPro" id="IPR018317">
    <property type="entry name" value="QueC"/>
</dbReference>
<evidence type="ECO:0000256" key="1">
    <source>
        <dbReference type="ARBA" id="ARBA00005061"/>
    </source>
</evidence>
<dbReference type="Gene3D" id="3.40.50.620">
    <property type="entry name" value="HUPs"/>
    <property type="match status" value="1"/>
</dbReference>
<keyword evidence="2 11" id="KW-0436">Ligase</keyword>
<reference evidence="11 12" key="1">
    <citation type="submission" date="2023-04" db="EMBL/GenBank/DDBJ databases">
        <title>Luteimonas endophyticus RD2P54.</title>
        <authorList>
            <person name="Sun J.-Q."/>
        </authorList>
    </citation>
    <scope>NUCLEOTIDE SEQUENCE [LARGE SCALE GENOMIC DNA]</scope>
    <source>
        <strain evidence="11 12">RD2P54</strain>
    </source>
</reference>
<comment type="similarity">
    <text evidence="8">Belongs to the QueC family.</text>
</comment>
<proteinExistence type="inferred from homology"/>
<evidence type="ECO:0000313" key="11">
    <source>
        <dbReference type="EMBL" id="MDH5824205.1"/>
    </source>
</evidence>
<evidence type="ECO:0000256" key="2">
    <source>
        <dbReference type="ARBA" id="ARBA00022598"/>
    </source>
</evidence>
<protein>
    <recommendedName>
        <fullName evidence="9">7-cyano-7-deazaguanine synthase</fullName>
        <ecNumber evidence="9">6.3.4.20</ecNumber>
    </recommendedName>
</protein>
<dbReference type="PANTHER" id="PTHR42914">
    <property type="entry name" value="7-CYANO-7-DEAZAGUANINE SYNTHASE"/>
    <property type="match status" value="1"/>
</dbReference>
<keyword evidence="12" id="KW-1185">Reference proteome</keyword>
<dbReference type="InterPro" id="IPR014729">
    <property type="entry name" value="Rossmann-like_a/b/a_fold"/>
</dbReference>
<gene>
    <name evidence="11" type="ORF">QFW77_14585</name>
</gene>
<evidence type="ECO:0000256" key="8">
    <source>
        <dbReference type="ARBA" id="ARBA00037993"/>
    </source>
</evidence>
<comment type="pathway">
    <text evidence="1">Purine metabolism; 7-cyano-7-deazaguanine biosynthesis.</text>
</comment>
<accession>A0ABT6JBJ7</accession>
<evidence type="ECO:0000313" key="12">
    <source>
        <dbReference type="Proteomes" id="UP001156940"/>
    </source>
</evidence>
<keyword evidence="3" id="KW-0479">Metal-binding</keyword>
<dbReference type="Pfam" id="PF06508">
    <property type="entry name" value="QueC"/>
    <property type="match status" value="1"/>
</dbReference>
<keyword evidence="7" id="KW-0067">ATP-binding</keyword>